<feature type="domain" description="RNA polymerase sigma factor 70 region 4 type 2" evidence="7">
    <location>
        <begin position="107"/>
        <end position="159"/>
    </location>
</feature>
<keyword evidence="2" id="KW-0805">Transcription regulation</keyword>
<dbReference type="Gene3D" id="1.10.1740.10">
    <property type="match status" value="1"/>
</dbReference>
<keyword evidence="5" id="KW-0804">Transcription</keyword>
<dbReference type="NCBIfam" id="TIGR02983">
    <property type="entry name" value="SigE-fam_strep"/>
    <property type="match status" value="1"/>
</dbReference>
<dbReference type="InterPro" id="IPR014284">
    <property type="entry name" value="RNA_pol_sigma-70_dom"/>
</dbReference>
<evidence type="ECO:0000256" key="4">
    <source>
        <dbReference type="ARBA" id="ARBA00023125"/>
    </source>
</evidence>
<evidence type="ECO:0000256" key="2">
    <source>
        <dbReference type="ARBA" id="ARBA00023015"/>
    </source>
</evidence>
<keyword evidence="8" id="KW-0240">DNA-directed RNA polymerase</keyword>
<keyword evidence="4" id="KW-0238">DNA-binding</keyword>
<feature type="domain" description="RNA polymerase sigma-70 region 2" evidence="6">
    <location>
        <begin position="23"/>
        <end position="83"/>
    </location>
</feature>
<dbReference type="InterPro" id="IPR039425">
    <property type="entry name" value="RNA_pol_sigma-70-like"/>
</dbReference>
<accession>A0A8J3JFM8</accession>
<evidence type="ECO:0000313" key="8">
    <source>
        <dbReference type="EMBL" id="GIF79612.1"/>
    </source>
</evidence>
<evidence type="ECO:0000259" key="7">
    <source>
        <dbReference type="Pfam" id="PF08281"/>
    </source>
</evidence>
<reference evidence="8 9" key="1">
    <citation type="submission" date="2021-01" db="EMBL/GenBank/DDBJ databases">
        <title>Whole genome shotgun sequence of Catellatospora bangladeshensis NBRC 107357.</title>
        <authorList>
            <person name="Komaki H."/>
            <person name="Tamura T."/>
        </authorList>
    </citation>
    <scope>NUCLEOTIDE SEQUENCE [LARGE SCALE GENOMIC DNA]</scope>
    <source>
        <strain evidence="8 9">NBRC 107357</strain>
    </source>
</reference>
<evidence type="ECO:0000313" key="9">
    <source>
        <dbReference type="Proteomes" id="UP000601223"/>
    </source>
</evidence>
<sequence>MFAEVDTRGEYGLMPDDDFRSFVEQRYTALLRTAYLLCGDRDRAEDLLQNALAAALPKWRRMDHPEAYLRRVMVNQLANDWRRPIREIVTAVLPERAARDAAIEQRDELWTALRRLPVRTRAVLVLRFWEDRSELETAEILGVSVGTVKSTASRGLTRLRELVPHPSVFSTANGGN</sequence>
<evidence type="ECO:0000259" key="6">
    <source>
        <dbReference type="Pfam" id="PF04542"/>
    </source>
</evidence>
<dbReference type="InterPro" id="IPR013249">
    <property type="entry name" value="RNA_pol_sigma70_r4_t2"/>
</dbReference>
<dbReference type="Pfam" id="PF04542">
    <property type="entry name" value="Sigma70_r2"/>
    <property type="match status" value="1"/>
</dbReference>
<dbReference type="InterPro" id="IPR013324">
    <property type="entry name" value="RNA_pol_sigma_r3/r4-like"/>
</dbReference>
<dbReference type="Gene3D" id="1.10.10.10">
    <property type="entry name" value="Winged helix-like DNA-binding domain superfamily/Winged helix DNA-binding domain"/>
    <property type="match status" value="1"/>
</dbReference>
<comment type="caution">
    <text evidence="8">The sequence shown here is derived from an EMBL/GenBank/DDBJ whole genome shotgun (WGS) entry which is preliminary data.</text>
</comment>
<dbReference type="SUPFAM" id="SSF88946">
    <property type="entry name" value="Sigma2 domain of RNA polymerase sigma factors"/>
    <property type="match status" value="1"/>
</dbReference>
<dbReference type="PANTHER" id="PTHR43133">
    <property type="entry name" value="RNA POLYMERASE ECF-TYPE SIGMA FACTO"/>
    <property type="match status" value="1"/>
</dbReference>
<protein>
    <submittedName>
        <fullName evidence="8">DNA-directed RNA polymerase sigma-70 factor</fullName>
    </submittedName>
</protein>
<dbReference type="SUPFAM" id="SSF88659">
    <property type="entry name" value="Sigma3 and sigma4 domains of RNA polymerase sigma factors"/>
    <property type="match status" value="1"/>
</dbReference>
<dbReference type="NCBIfam" id="TIGR02937">
    <property type="entry name" value="sigma70-ECF"/>
    <property type="match status" value="1"/>
</dbReference>
<dbReference type="CDD" id="cd06171">
    <property type="entry name" value="Sigma70_r4"/>
    <property type="match status" value="1"/>
</dbReference>
<dbReference type="InterPro" id="IPR014325">
    <property type="entry name" value="RNA_pol_sigma-E_actinobac"/>
</dbReference>
<evidence type="ECO:0000256" key="3">
    <source>
        <dbReference type="ARBA" id="ARBA00023082"/>
    </source>
</evidence>
<dbReference type="InterPro" id="IPR013325">
    <property type="entry name" value="RNA_pol_sigma_r2"/>
</dbReference>
<dbReference type="InterPro" id="IPR007627">
    <property type="entry name" value="RNA_pol_sigma70_r2"/>
</dbReference>
<dbReference type="Proteomes" id="UP000601223">
    <property type="component" value="Unassembled WGS sequence"/>
</dbReference>
<dbReference type="InterPro" id="IPR036388">
    <property type="entry name" value="WH-like_DNA-bd_sf"/>
</dbReference>
<dbReference type="AlphaFoldDB" id="A0A8J3JFM8"/>
<dbReference type="GO" id="GO:0006352">
    <property type="term" value="P:DNA-templated transcription initiation"/>
    <property type="evidence" value="ECO:0007669"/>
    <property type="project" value="InterPro"/>
</dbReference>
<dbReference type="GO" id="GO:0016987">
    <property type="term" value="F:sigma factor activity"/>
    <property type="evidence" value="ECO:0007669"/>
    <property type="project" value="UniProtKB-KW"/>
</dbReference>
<evidence type="ECO:0000256" key="5">
    <source>
        <dbReference type="ARBA" id="ARBA00023163"/>
    </source>
</evidence>
<dbReference type="Pfam" id="PF08281">
    <property type="entry name" value="Sigma70_r4_2"/>
    <property type="match status" value="1"/>
</dbReference>
<comment type="similarity">
    <text evidence="1">Belongs to the sigma-70 factor family. ECF subfamily.</text>
</comment>
<dbReference type="PANTHER" id="PTHR43133:SF50">
    <property type="entry name" value="ECF RNA POLYMERASE SIGMA FACTOR SIGM"/>
    <property type="match status" value="1"/>
</dbReference>
<gene>
    <name evidence="8" type="ORF">Cba03nite_09610</name>
</gene>
<organism evidence="8 9">
    <name type="scientific">Catellatospora bangladeshensis</name>
    <dbReference type="NCBI Taxonomy" id="310355"/>
    <lineage>
        <taxon>Bacteria</taxon>
        <taxon>Bacillati</taxon>
        <taxon>Actinomycetota</taxon>
        <taxon>Actinomycetes</taxon>
        <taxon>Micromonosporales</taxon>
        <taxon>Micromonosporaceae</taxon>
        <taxon>Catellatospora</taxon>
    </lineage>
</organism>
<dbReference type="GO" id="GO:0003677">
    <property type="term" value="F:DNA binding"/>
    <property type="evidence" value="ECO:0007669"/>
    <property type="project" value="UniProtKB-KW"/>
</dbReference>
<keyword evidence="3" id="KW-0731">Sigma factor</keyword>
<keyword evidence="9" id="KW-1185">Reference proteome</keyword>
<name>A0A8J3JFM8_9ACTN</name>
<dbReference type="GO" id="GO:0000428">
    <property type="term" value="C:DNA-directed RNA polymerase complex"/>
    <property type="evidence" value="ECO:0007669"/>
    <property type="project" value="UniProtKB-KW"/>
</dbReference>
<evidence type="ECO:0000256" key="1">
    <source>
        <dbReference type="ARBA" id="ARBA00010641"/>
    </source>
</evidence>
<proteinExistence type="inferred from homology"/>
<dbReference type="EMBL" id="BONF01000007">
    <property type="protein sequence ID" value="GIF79612.1"/>
    <property type="molecule type" value="Genomic_DNA"/>
</dbReference>